<evidence type="ECO:0000313" key="2">
    <source>
        <dbReference type="Proteomes" id="UP000236161"/>
    </source>
</evidence>
<evidence type="ECO:0000313" key="1">
    <source>
        <dbReference type="EMBL" id="PKA60548.1"/>
    </source>
</evidence>
<accession>A0A2I0AYD8</accession>
<proteinExistence type="predicted"/>
<organism evidence="1 2">
    <name type="scientific">Apostasia shenzhenica</name>
    <dbReference type="NCBI Taxonomy" id="1088818"/>
    <lineage>
        <taxon>Eukaryota</taxon>
        <taxon>Viridiplantae</taxon>
        <taxon>Streptophyta</taxon>
        <taxon>Embryophyta</taxon>
        <taxon>Tracheophyta</taxon>
        <taxon>Spermatophyta</taxon>
        <taxon>Magnoliopsida</taxon>
        <taxon>Liliopsida</taxon>
        <taxon>Asparagales</taxon>
        <taxon>Orchidaceae</taxon>
        <taxon>Apostasioideae</taxon>
        <taxon>Apostasia</taxon>
    </lineage>
</organism>
<sequence length="126" mass="14216">MPGSRETLAFRSNRSKKLQKCCRVVPGWHFAISKNIGECRSVETRDWRWDDLREERSPGPPTSARFESAVRRLENVMVSGDFAASQAFGFPWSSRGCVSFQEPLELPGLHPARCAASYLMVPPNKC</sequence>
<keyword evidence="2" id="KW-1185">Reference proteome</keyword>
<reference evidence="1 2" key="1">
    <citation type="journal article" date="2017" name="Nature">
        <title>The Apostasia genome and the evolution of orchids.</title>
        <authorList>
            <person name="Zhang G.Q."/>
            <person name="Liu K.W."/>
            <person name="Li Z."/>
            <person name="Lohaus R."/>
            <person name="Hsiao Y.Y."/>
            <person name="Niu S.C."/>
            <person name="Wang J.Y."/>
            <person name="Lin Y.C."/>
            <person name="Xu Q."/>
            <person name="Chen L.J."/>
            <person name="Yoshida K."/>
            <person name="Fujiwara S."/>
            <person name="Wang Z.W."/>
            <person name="Zhang Y.Q."/>
            <person name="Mitsuda N."/>
            <person name="Wang M."/>
            <person name="Liu G.H."/>
            <person name="Pecoraro L."/>
            <person name="Huang H.X."/>
            <person name="Xiao X.J."/>
            <person name="Lin M."/>
            <person name="Wu X.Y."/>
            <person name="Wu W.L."/>
            <person name="Chen Y.Y."/>
            <person name="Chang S.B."/>
            <person name="Sakamoto S."/>
            <person name="Ohme-Takagi M."/>
            <person name="Yagi M."/>
            <person name="Zeng S.J."/>
            <person name="Shen C.Y."/>
            <person name="Yeh C.M."/>
            <person name="Luo Y.B."/>
            <person name="Tsai W.C."/>
            <person name="Van de Peer Y."/>
            <person name="Liu Z.J."/>
        </authorList>
    </citation>
    <scope>NUCLEOTIDE SEQUENCE [LARGE SCALE GENOMIC DNA]</scope>
    <source>
        <strain evidence="2">cv. Shenzhen</strain>
        <tissue evidence="1">Stem</tissue>
    </source>
</reference>
<gene>
    <name evidence="1" type="ORF">AXF42_Ash019441</name>
</gene>
<dbReference type="AlphaFoldDB" id="A0A2I0AYD8"/>
<dbReference type="EMBL" id="KZ451936">
    <property type="protein sequence ID" value="PKA60548.1"/>
    <property type="molecule type" value="Genomic_DNA"/>
</dbReference>
<name>A0A2I0AYD8_9ASPA</name>
<dbReference type="Proteomes" id="UP000236161">
    <property type="component" value="Unassembled WGS sequence"/>
</dbReference>
<protein>
    <submittedName>
        <fullName evidence="1">Uncharacterized protein</fullName>
    </submittedName>
</protein>